<reference evidence="1 2" key="1">
    <citation type="submission" date="2022-09" db="EMBL/GenBank/DDBJ databases">
        <authorList>
            <person name="Palmer J.M."/>
        </authorList>
    </citation>
    <scope>NUCLEOTIDE SEQUENCE [LARGE SCALE GENOMIC DNA]</scope>
    <source>
        <strain evidence="1 2">DSM 7382</strain>
    </source>
</reference>
<sequence length="532" mass="60115">MQNSYLHQPASHRVLFCDELLRRILDHLYEVDEESSGLDWECKDTLASLAITCRSISEPALDVLWRFISDSEAFDTFLQATNILPDSHKLNVSVFSSDFKAILDLYNKNKPLHSGDLKKYFHRIHGLHVSTSLWTEPLSQALQTQSQPVFPRLTKLVLCVESKLSGMDSILIPTLRSLSIKVSTTVDISPSDLVRTFVYRTPNLNSLHLEWLNDNTQHSAETRKVLCMIVNLPELRHLSMNLDILKCPEFLPTLSCLRHLEILSLTAPIVDRTKPPWVFVPCHAFPTLHTLHLEYPIRMVHAFLSALRGAKISSLHITIQEPFLPSEQFALARSITSNFASTIESVALQVSEGSGFFSILGDFRTVLPQSITPLISAHLTELHLEYMNADDVTDSLCKSMSEAWPRLRSLDIMADRDVPQPPAHMVTLTGLKWFALGCPEIDEISMQVNGLGTHWENEIDAALEIKASRLTLLNLQGSSVDSPLSVAKYLRWCFPLLRNVRFPKINLIETRDLKIVHAFREVCSLLADSKII</sequence>
<comment type="caution">
    <text evidence="1">The sequence shown here is derived from an EMBL/GenBank/DDBJ whole genome shotgun (WGS) entry which is preliminary data.</text>
</comment>
<gene>
    <name evidence="1" type="ORF">QCA50_007157</name>
</gene>
<dbReference type="Proteomes" id="UP001385951">
    <property type="component" value="Unassembled WGS sequence"/>
</dbReference>
<accession>A0AAW0G9A4</accession>
<proteinExistence type="predicted"/>
<dbReference type="SUPFAM" id="SSF52047">
    <property type="entry name" value="RNI-like"/>
    <property type="match status" value="1"/>
</dbReference>
<evidence type="ECO:0000313" key="1">
    <source>
        <dbReference type="EMBL" id="KAK7689366.1"/>
    </source>
</evidence>
<protein>
    <recommendedName>
        <fullName evidence="3">F-box domain-containing protein</fullName>
    </recommendedName>
</protein>
<evidence type="ECO:0008006" key="3">
    <source>
        <dbReference type="Google" id="ProtNLM"/>
    </source>
</evidence>
<organism evidence="1 2">
    <name type="scientific">Cerrena zonata</name>
    <dbReference type="NCBI Taxonomy" id="2478898"/>
    <lineage>
        <taxon>Eukaryota</taxon>
        <taxon>Fungi</taxon>
        <taxon>Dikarya</taxon>
        <taxon>Basidiomycota</taxon>
        <taxon>Agaricomycotina</taxon>
        <taxon>Agaricomycetes</taxon>
        <taxon>Polyporales</taxon>
        <taxon>Cerrenaceae</taxon>
        <taxon>Cerrena</taxon>
    </lineage>
</organism>
<dbReference type="Gene3D" id="3.80.10.10">
    <property type="entry name" value="Ribonuclease Inhibitor"/>
    <property type="match status" value="1"/>
</dbReference>
<dbReference type="InterPro" id="IPR032675">
    <property type="entry name" value="LRR_dom_sf"/>
</dbReference>
<dbReference type="AlphaFoldDB" id="A0AAW0G9A4"/>
<keyword evidence="2" id="KW-1185">Reference proteome</keyword>
<evidence type="ECO:0000313" key="2">
    <source>
        <dbReference type="Proteomes" id="UP001385951"/>
    </source>
</evidence>
<dbReference type="EMBL" id="JASBNA010000008">
    <property type="protein sequence ID" value="KAK7689366.1"/>
    <property type="molecule type" value="Genomic_DNA"/>
</dbReference>
<name>A0AAW0G9A4_9APHY</name>